<dbReference type="InterPro" id="IPR007050">
    <property type="entry name" value="HTH_bacterioopsin"/>
</dbReference>
<dbReference type="Gene3D" id="1.10.10.10">
    <property type="entry name" value="Winged helix-like DNA-binding domain superfamily/Winged helix DNA-binding domain"/>
    <property type="match status" value="1"/>
</dbReference>
<proteinExistence type="predicted"/>
<organism evidence="2">
    <name type="scientific">uncultured marine group II/III euryarchaeote KM3_109_A02</name>
    <dbReference type="NCBI Taxonomy" id="1457849"/>
    <lineage>
        <taxon>Archaea</taxon>
        <taxon>Methanobacteriati</taxon>
        <taxon>Methanobacteriota</taxon>
        <taxon>environmental samples</taxon>
    </lineage>
</organism>
<protein>
    <submittedName>
        <fullName evidence="2">Putative DNA binding protein</fullName>
    </submittedName>
</protein>
<dbReference type="AlphaFoldDB" id="A0A075G7E4"/>
<name>A0A075G7E4_9EURY</name>
<dbReference type="InterPro" id="IPR036388">
    <property type="entry name" value="WH-like_DNA-bd_sf"/>
</dbReference>
<accession>A0A075G7E4</accession>
<feature type="domain" description="HTH bat-type" evidence="1">
    <location>
        <begin position="156"/>
        <end position="208"/>
    </location>
</feature>
<dbReference type="PANTHER" id="PTHR34236">
    <property type="entry name" value="DIMETHYL SULFOXIDE REDUCTASE TRANSCRIPTIONAL ACTIVATOR"/>
    <property type="match status" value="1"/>
</dbReference>
<evidence type="ECO:0000313" key="2">
    <source>
        <dbReference type="EMBL" id="AIE99324.1"/>
    </source>
</evidence>
<reference evidence="2" key="1">
    <citation type="journal article" date="2014" name="Genome Biol. Evol.">
        <title>Pangenome evidence for extensive interdomain horizontal transfer affecting lineage core and shell genes in uncultured planktonic thaumarchaeota and euryarchaeota.</title>
        <authorList>
            <person name="Deschamps P."/>
            <person name="Zivanovic Y."/>
            <person name="Moreira D."/>
            <person name="Rodriguez-Valera F."/>
            <person name="Lopez-Garcia P."/>
        </authorList>
    </citation>
    <scope>NUCLEOTIDE SEQUENCE</scope>
</reference>
<dbReference type="PANTHER" id="PTHR34236:SF1">
    <property type="entry name" value="DIMETHYL SULFOXIDE REDUCTASE TRANSCRIPTIONAL ACTIVATOR"/>
    <property type="match status" value="1"/>
</dbReference>
<evidence type="ECO:0000259" key="1">
    <source>
        <dbReference type="Pfam" id="PF04967"/>
    </source>
</evidence>
<sequence length="215" mass="24056">MRKVILRWKISSLTGAKELSRFLEVAERVEILGHLAVGAGSVTQLAEIKMREGHSIDEISEFDSFEVIEQHEEDEDGILVSLLCTHPLAVSAIEMSNIHVQPPYGIDAERGMELRLSGHSKSISRFLTLLRLVLPPDKVSVQSLRGRERNGWSSTLTKRQRQVVSHAVKRGYYESDSEVTLKELADELGMARSTLGEHLQRAEEEIMKLAGDDIG</sequence>
<dbReference type="Pfam" id="PF04967">
    <property type="entry name" value="HTH_10"/>
    <property type="match status" value="1"/>
</dbReference>
<dbReference type="EMBL" id="KF900560">
    <property type="protein sequence ID" value="AIE99324.1"/>
    <property type="molecule type" value="Genomic_DNA"/>
</dbReference>